<name>F2R6X9_STRVP</name>
<dbReference type="PANTHER" id="PTHR33824:SF7">
    <property type="entry name" value="POLYKETIDE CYCLASE_DEHYDRASE AND LIPID TRANSPORT SUPERFAMILY PROTEIN"/>
    <property type="match status" value="1"/>
</dbReference>
<feature type="compositionally biased region" description="Acidic residues" evidence="1">
    <location>
        <begin position="292"/>
        <end position="359"/>
    </location>
</feature>
<sequence length="379" mass="41996">MTTMGDSALGRIRNDLADNPATERLKEELRRYLTARAEDAVTRLGRRLGEGVSRLAEPSAGRGGLTQGLAKGLRKGGEALGEGKSPARAALTAGTSAVKDTVKGKAKDLLGTGRTSGGGARKSVTIVEDIDVGVPVRDAYDQWTQFQEFSTFAKGVVSVETADDTTTHWKVKVARSTRSWQANVTEQIPDKRIAWTTEGAKGTVRGAVTFHRITEDLTRVLLVLEYFPKGLFERTGNIWRAQGRRARLDLKLYRKFLMLRGDATDGWRGEIRDGEVVVGHEEAVEEERRADEEFDEPDEEYEEPGGEEADEEFEEPDGEYEEFDEPDGEEFDDDEPTEGEPPTEDDSTEDEPADDEPTDDDRRPRGSGRRTRRRASVGS</sequence>
<feature type="compositionally biased region" description="Basic residues" evidence="1">
    <location>
        <begin position="365"/>
        <end position="379"/>
    </location>
</feature>
<dbReference type="PATRIC" id="fig|953739.5.peg.5952"/>
<dbReference type="KEGG" id="sve:SVEN_0384"/>
<gene>
    <name evidence="3" type="ordered locus">SVEN_0384</name>
</gene>
<dbReference type="STRING" id="953739.SVEN_0384"/>
<dbReference type="Proteomes" id="UP000006854">
    <property type="component" value="Chromosome"/>
</dbReference>
<dbReference type="AlphaFoldDB" id="F2R6X9"/>
<dbReference type="InterPro" id="IPR047137">
    <property type="entry name" value="ORF3"/>
</dbReference>
<dbReference type="Gene3D" id="3.30.530.20">
    <property type="match status" value="1"/>
</dbReference>
<proteinExistence type="predicted"/>
<dbReference type="Pfam" id="PF03364">
    <property type="entry name" value="Polyketide_cyc"/>
    <property type="match status" value="1"/>
</dbReference>
<dbReference type="SUPFAM" id="SSF55961">
    <property type="entry name" value="Bet v1-like"/>
    <property type="match status" value="1"/>
</dbReference>
<reference evidence="3 4" key="1">
    <citation type="journal article" date="2011" name="BMC Genomics">
        <title>Genome-wide analysis of the role of GlnR in Streptomyces venezuelae provides new insights into global nitrogen regulation in actinomycetes.</title>
        <authorList>
            <person name="Pullan S.T."/>
            <person name="Bibb M.J."/>
            <person name="Merrick M."/>
        </authorList>
    </citation>
    <scope>NUCLEOTIDE SEQUENCE [LARGE SCALE GENOMIC DNA]</scope>
    <source>
        <strain evidence="3">ATCC 10712</strain>
    </source>
</reference>
<accession>F2R6X9</accession>
<dbReference type="CDD" id="cd07817">
    <property type="entry name" value="SRPBCC_8"/>
    <property type="match status" value="1"/>
</dbReference>
<keyword evidence="4" id="KW-1185">Reference proteome</keyword>
<feature type="domain" description="Coenzyme Q-binding protein COQ10 START" evidence="2">
    <location>
        <begin position="132"/>
        <end position="250"/>
    </location>
</feature>
<dbReference type="eggNOG" id="COG5637">
    <property type="taxonomic scope" value="Bacteria"/>
</dbReference>
<dbReference type="EMBL" id="FR845719">
    <property type="protein sequence ID" value="CCA53671.1"/>
    <property type="molecule type" value="Genomic_DNA"/>
</dbReference>
<dbReference type="InterPro" id="IPR023393">
    <property type="entry name" value="START-like_dom_sf"/>
</dbReference>
<dbReference type="PANTHER" id="PTHR33824">
    <property type="entry name" value="POLYKETIDE CYCLASE/DEHYDRASE AND LIPID TRANSPORT SUPERFAMILY PROTEIN"/>
    <property type="match status" value="1"/>
</dbReference>
<feature type="compositionally biased region" description="Basic and acidic residues" evidence="1">
    <location>
        <begin position="278"/>
        <end position="291"/>
    </location>
</feature>
<feature type="region of interest" description="Disordered" evidence="1">
    <location>
        <begin position="278"/>
        <end position="379"/>
    </location>
</feature>
<evidence type="ECO:0000313" key="4">
    <source>
        <dbReference type="Proteomes" id="UP000006854"/>
    </source>
</evidence>
<dbReference type="HOGENOM" id="CLU_042786_1_0_11"/>
<dbReference type="InterPro" id="IPR005031">
    <property type="entry name" value="COQ10_START"/>
</dbReference>
<evidence type="ECO:0000259" key="2">
    <source>
        <dbReference type="Pfam" id="PF03364"/>
    </source>
</evidence>
<protein>
    <recommendedName>
        <fullName evidence="2">Coenzyme Q-binding protein COQ10 START domain-containing protein</fullName>
    </recommendedName>
</protein>
<evidence type="ECO:0000313" key="3">
    <source>
        <dbReference type="EMBL" id="CCA53671.1"/>
    </source>
</evidence>
<organism evidence="3 4">
    <name type="scientific">Streptomyces venezuelae (strain ATCC 10712 / CBS 650.69 / DSM 40230 / JCM 4526 / NBRC 13096 / PD 04745)</name>
    <dbReference type="NCBI Taxonomy" id="953739"/>
    <lineage>
        <taxon>Bacteria</taxon>
        <taxon>Bacillati</taxon>
        <taxon>Actinomycetota</taxon>
        <taxon>Actinomycetes</taxon>
        <taxon>Kitasatosporales</taxon>
        <taxon>Streptomycetaceae</taxon>
        <taxon>Streptomyces</taxon>
    </lineage>
</organism>
<evidence type="ECO:0000256" key="1">
    <source>
        <dbReference type="SAM" id="MobiDB-lite"/>
    </source>
</evidence>